<reference evidence="7" key="1">
    <citation type="submission" date="2016-04" db="UniProtKB">
        <authorList>
            <consortium name="WormBaseParasite"/>
        </authorList>
    </citation>
    <scope>IDENTIFICATION</scope>
</reference>
<feature type="region of interest" description="Disordered" evidence="2">
    <location>
        <begin position="916"/>
        <end position="940"/>
    </location>
</feature>
<reference evidence="4 6" key="2">
    <citation type="submission" date="2018-11" db="EMBL/GenBank/DDBJ databases">
        <authorList>
            <consortium name="Pathogen Informatics"/>
        </authorList>
    </citation>
    <scope>NUCLEOTIDE SEQUENCE [LARGE SCALE GENOMIC DNA]</scope>
</reference>
<keyword evidence="3" id="KW-0812">Transmembrane</keyword>
<feature type="transmembrane region" description="Helical" evidence="3">
    <location>
        <begin position="382"/>
        <end position="402"/>
    </location>
</feature>
<feature type="transmembrane region" description="Helical" evidence="3">
    <location>
        <begin position="296"/>
        <end position="315"/>
    </location>
</feature>
<gene>
    <name evidence="4" type="ORF">DME_LOCUS8442</name>
</gene>
<evidence type="ECO:0000256" key="2">
    <source>
        <dbReference type="SAM" id="MobiDB-lite"/>
    </source>
</evidence>
<evidence type="ECO:0000313" key="5">
    <source>
        <dbReference type="Proteomes" id="UP000038040"/>
    </source>
</evidence>
<sequence>MNHANCSRTQWECNRSCRIQFVNTITGLCRRPSPHDTCFGIPIKYNYTEPIYTSYLSNYEILSRFPRCWSSLGPLMCAITYRPCANRSYFELTMAKPGKMEMWQVFRQSDCIRARENCAFIIQLGLWPDFLNCSHTIENNKAHLFSDSSCKMPYNKEPSRMESKQCLWPLIWSADDDNSGSRPIIDKCYLPCRSPLLSSSWLHSQFKLSLFICSSFMSLICILTFIYIAFFSHLWIINLCVYAIGNALFCAFMHWVLWITGFFNGFAQNAMCYEEFRKDIYMRSRILMEWCLIQSWLMHCFILSGFFWILLLIALRIRKPVISGDHLIKIDEHTAISYRCIFLFIYLLAGLFATFAVWMNAPESDGISGVCYVGLKNFKKGFYIYFPILIAFIIAIFIPFLCSCRKGETKLESELTCTTGLISENNSSAAQKLSSAKSELITGSKTGIICFSICLAISLSSITHFTLSMDEKDENHLILQSINCSLNKTIMEDEHEWFKKLEQSDSLVLDALERRQKISDGCTFLMIENVGNHSLHAPGCALPMINDGRLLLILLTFIVFPALPFLVLIAFVLSGFCGYGLKGINHIRKNLNPFVLDSLSESGDKGSNTTFEYASDLQKRSSSATEINRCCRLSSFGSQPHSEPNVKRSKRNRSRKLNLLERYAQEKKQYGNITHSMSNTQSSQPHSNYQMLNSSDICDWFHCKPQIDSELQSLYSCGFDGNLSGLNLTGTSSQMKTLSDPVDWKRFQSSAVLLAYQKGLLEGHWQERCNQYMGQIATLTENLKLADEELQRLTTLFCNKKSGTIEAESQTSVSAYICSESGNSSTMTKHHHSKKSEAMDYIDGSTVDDLNRVRSGSTKDCSTEVGSTRENSLVEESENSNTFLSDEEDSEEEKLFLQTIQKRGKVESGIEYGISQSCSTSSKDNTPSESTFSIVKSGTSSFSSPKHIAQQLSLTPDQQRQLTELRRSVTASDMLHLSDHFRLLAQRIRNQDMISSRTKNRPLTIEEAGEENDESE</sequence>
<feature type="coiled-coil region" evidence="1">
    <location>
        <begin position="769"/>
        <end position="796"/>
    </location>
</feature>
<dbReference type="EMBL" id="UYYG01001168">
    <property type="protein sequence ID" value="VDN58469.1"/>
    <property type="molecule type" value="Genomic_DNA"/>
</dbReference>
<feature type="compositionally biased region" description="Polar residues" evidence="2">
    <location>
        <begin position="854"/>
        <end position="869"/>
    </location>
</feature>
<dbReference type="InterPro" id="IPR036790">
    <property type="entry name" value="Frizzled_dom_sf"/>
</dbReference>
<dbReference type="AlphaFoldDB" id="A0A158Q4C3"/>
<organism evidence="5 7">
    <name type="scientific">Dracunculus medinensis</name>
    <name type="common">Guinea worm</name>
    <dbReference type="NCBI Taxonomy" id="318479"/>
    <lineage>
        <taxon>Eukaryota</taxon>
        <taxon>Metazoa</taxon>
        <taxon>Ecdysozoa</taxon>
        <taxon>Nematoda</taxon>
        <taxon>Chromadorea</taxon>
        <taxon>Rhabditida</taxon>
        <taxon>Spirurina</taxon>
        <taxon>Dracunculoidea</taxon>
        <taxon>Dracunculidae</taxon>
        <taxon>Dracunculus</taxon>
    </lineage>
</organism>
<dbReference type="OrthoDB" id="5825023at2759"/>
<feature type="region of interest" description="Disordered" evidence="2">
    <location>
        <begin position="993"/>
        <end position="1016"/>
    </location>
</feature>
<feature type="transmembrane region" description="Helical" evidence="3">
    <location>
        <begin position="551"/>
        <end position="581"/>
    </location>
</feature>
<dbReference type="Gene3D" id="1.20.1070.10">
    <property type="entry name" value="Rhodopsin 7-helix transmembrane proteins"/>
    <property type="match status" value="1"/>
</dbReference>
<protein>
    <submittedName>
        <fullName evidence="7">G_PROTEIN_RECEP_F2_4 domain-containing protein</fullName>
    </submittedName>
</protein>
<evidence type="ECO:0000313" key="6">
    <source>
        <dbReference type="Proteomes" id="UP000274756"/>
    </source>
</evidence>
<evidence type="ECO:0000313" key="4">
    <source>
        <dbReference type="EMBL" id="VDN58469.1"/>
    </source>
</evidence>
<feature type="transmembrane region" description="Helical" evidence="3">
    <location>
        <begin position="235"/>
        <end position="257"/>
    </location>
</feature>
<name>A0A158Q4C3_DRAME</name>
<dbReference type="WBParaSite" id="DME_0000455901-mRNA-1">
    <property type="protein sequence ID" value="DME_0000455901-mRNA-1"/>
    <property type="gene ID" value="DME_0000455901"/>
</dbReference>
<keyword evidence="1" id="KW-0175">Coiled coil</keyword>
<keyword evidence="3" id="KW-1133">Transmembrane helix</keyword>
<proteinExistence type="predicted"/>
<feature type="region of interest" description="Disordered" evidence="2">
    <location>
        <begin position="852"/>
        <end position="890"/>
    </location>
</feature>
<accession>A0A158Q4C3</accession>
<feature type="compositionally biased region" description="Acidic residues" evidence="2">
    <location>
        <begin position="1007"/>
        <end position="1016"/>
    </location>
</feature>
<keyword evidence="3" id="KW-0472">Membrane</keyword>
<dbReference type="STRING" id="318479.A0A158Q4C3"/>
<evidence type="ECO:0000313" key="7">
    <source>
        <dbReference type="WBParaSite" id="DME_0000455901-mRNA-1"/>
    </source>
</evidence>
<dbReference type="Proteomes" id="UP000274756">
    <property type="component" value="Unassembled WGS sequence"/>
</dbReference>
<feature type="transmembrane region" description="Helical" evidence="3">
    <location>
        <begin position="336"/>
        <end position="358"/>
    </location>
</feature>
<feature type="transmembrane region" description="Helical" evidence="3">
    <location>
        <begin position="208"/>
        <end position="228"/>
    </location>
</feature>
<keyword evidence="6" id="KW-1185">Reference proteome</keyword>
<dbReference type="SUPFAM" id="SSF63501">
    <property type="entry name" value="Frizzled cysteine-rich domain"/>
    <property type="match status" value="1"/>
</dbReference>
<dbReference type="Gene3D" id="1.10.2000.10">
    <property type="entry name" value="Frizzled cysteine-rich domain"/>
    <property type="match status" value="1"/>
</dbReference>
<evidence type="ECO:0000256" key="1">
    <source>
        <dbReference type="SAM" id="Coils"/>
    </source>
</evidence>
<evidence type="ECO:0000256" key="3">
    <source>
        <dbReference type="SAM" id="Phobius"/>
    </source>
</evidence>
<dbReference type="Proteomes" id="UP000038040">
    <property type="component" value="Unplaced"/>
</dbReference>